<sequence>MRLPNASGAAVDAVISYAHDQFVDSGAQLRGAFDLEPVVAAAVAGDTGAVDPDGEFVVAGAEVQLRPGGRISSAAR</sequence>
<evidence type="ECO:0000313" key="2">
    <source>
        <dbReference type="Proteomes" id="UP001551210"/>
    </source>
</evidence>
<name>A0ABV3D176_STREX</name>
<comment type="caution">
    <text evidence="1">The sequence shown here is derived from an EMBL/GenBank/DDBJ whole genome shotgun (WGS) entry which is preliminary data.</text>
</comment>
<reference evidence="1 2" key="1">
    <citation type="submission" date="2024-06" db="EMBL/GenBank/DDBJ databases">
        <title>The Natural Products Discovery Center: Release of the First 8490 Sequenced Strains for Exploring Actinobacteria Biosynthetic Diversity.</title>
        <authorList>
            <person name="Kalkreuter E."/>
            <person name="Kautsar S.A."/>
            <person name="Yang D."/>
            <person name="Bader C.D."/>
            <person name="Teijaro C.N."/>
            <person name="Fluegel L."/>
            <person name="Davis C.M."/>
            <person name="Simpson J.R."/>
            <person name="Lauterbach L."/>
            <person name="Steele A.D."/>
            <person name="Gui C."/>
            <person name="Meng S."/>
            <person name="Li G."/>
            <person name="Viehrig K."/>
            <person name="Ye F."/>
            <person name="Su P."/>
            <person name="Kiefer A.F."/>
            <person name="Nichols A."/>
            <person name="Cepeda A.J."/>
            <person name="Yan W."/>
            <person name="Fan B."/>
            <person name="Jiang Y."/>
            <person name="Adhikari A."/>
            <person name="Zheng C.-J."/>
            <person name="Schuster L."/>
            <person name="Cowan T.M."/>
            <person name="Smanski M.J."/>
            <person name="Chevrette M.G."/>
            <person name="De Carvalho L.P.S."/>
            <person name="Shen B."/>
        </authorList>
    </citation>
    <scope>NUCLEOTIDE SEQUENCE [LARGE SCALE GENOMIC DNA]</scope>
    <source>
        <strain evidence="1 2">NPDC045705</strain>
    </source>
</reference>
<keyword evidence="2" id="KW-1185">Reference proteome</keyword>
<evidence type="ECO:0000313" key="1">
    <source>
        <dbReference type="EMBL" id="MEU7296217.1"/>
    </source>
</evidence>
<organism evidence="1 2">
    <name type="scientific">Streptomyces exfoliatus</name>
    <name type="common">Streptomyces hydrogenans</name>
    <dbReference type="NCBI Taxonomy" id="1905"/>
    <lineage>
        <taxon>Bacteria</taxon>
        <taxon>Bacillati</taxon>
        <taxon>Actinomycetota</taxon>
        <taxon>Actinomycetes</taxon>
        <taxon>Kitasatosporales</taxon>
        <taxon>Streptomycetaceae</taxon>
        <taxon>Streptomyces</taxon>
    </lineage>
</organism>
<dbReference type="EMBL" id="JBEZAM010000038">
    <property type="protein sequence ID" value="MEU7296217.1"/>
    <property type="molecule type" value="Genomic_DNA"/>
</dbReference>
<accession>A0ABV3D176</accession>
<gene>
    <name evidence="1" type="ORF">AB0A76_23895</name>
</gene>
<protein>
    <submittedName>
        <fullName evidence="1">Uncharacterized protein</fullName>
    </submittedName>
</protein>
<dbReference type="Proteomes" id="UP001551210">
    <property type="component" value="Unassembled WGS sequence"/>
</dbReference>
<dbReference type="RefSeq" id="WP_359211827.1">
    <property type="nucleotide sequence ID" value="NZ_JBEZAM010000038.1"/>
</dbReference>
<proteinExistence type="predicted"/>